<keyword evidence="7" id="KW-0812">Transmembrane</keyword>
<gene>
    <name evidence="16" type="primary">mrdA</name>
    <name evidence="16" type="ORF">FHG71_07805</name>
</gene>
<dbReference type="Gene3D" id="3.40.710.10">
    <property type="entry name" value="DD-peptidase/beta-lactamase superfamily"/>
    <property type="match status" value="1"/>
</dbReference>
<evidence type="ECO:0000256" key="13">
    <source>
        <dbReference type="ARBA" id="ARBA00023316"/>
    </source>
</evidence>
<dbReference type="SUPFAM" id="SSF56519">
    <property type="entry name" value="Penicillin binding protein dimerisation domain"/>
    <property type="match status" value="1"/>
</dbReference>
<sequence length="647" mass="70557">MRRQRTDTSDVWPRMTRRAALLGTAQLGLMGVLGWRMKELQIDQADEFALLAEENRVNMRLIPPARGLIFDRNGVPLATNEPVYRIVIVREAAGEPQQALARLARVMLLTPEEIEGAISEMERMASFVPVTVKDRVTWDDVARVMANMPALPGITAEVGLSRHYPEGADTAHVVGYVGPVSDYDLSLMEDPDPIFQIPKFQLGKTGVEAKLEDQLRGQAGTQRIEVNATGRVMRELSRDEGIPGTDIQLTIDAHLQAYVEARMAGESAACVVIDCATGDLLAVGNAPSFDPNLFVRGISVLDWTSLNENIYHPLAAKAVQGAYPPGSTFKMVTALAALEAGAISPEETVYCPGVTNVSGIKFHCWKSGGHGNVDFHDSLKFSCDCYYYEVGQRAGIEAISAMAKRLGIGVRHDVPMSAVSEGIAPNAEWKQAQHDDVWRVGDTVNASIGQGYVLATPLQLAVMTARIATGRAVKPRLVKTVNGAEQPSGAGEPLGLNENLLRRVRASMFDVVNHQRGTAARSRIVTEGMQMAGKTGTSQVRRITPEERARGVTSNADLPWERRDHALWVDFAPFDNPRYAVSVVVEHGSGGSTAAAPIGRDVTLQALYRGFPPIEAYPEDRREEAQQMQERVRAIMQGRPIPALDRA</sequence>
<dbReference type="Gene3D" id="3.90.1310.10">
    <property type="entry name" value="Penicillin-binding protein 2a (Domain 2)"/>
    <property type="match status" value="1"/>
</dbReference>
<dbReference type="InterPro" id="IPR001460">
    <property type="entry name" value="PCN-bd_Tpept"/>
</dbReference>
<keyword evidence="6" id="KW-0645">Protease</keyword>
<dbReference type="GO" id="GO:0008360">
    <property type="term" value="P:regulation of cell shape"/>
    <property type="evidence" value="ECO:0007669"/>
    <property type="project" value="UniProtKB-KW"/>
</dbReference>
<dbReference type="PANTHER" id="PTHR30627:SF2">
    <property type="entry name" value="PEPTIDOGLYCAN D,D-TRANSPEPTIDASE MRDA"/>
    <property type="match status" value="1"/>
</dbReference>
<dbReference type="GO" id="GO:0005886">
    <property type="term" value="C:plasma membrane"/>
    <property type="evidence" value="ECO:0007669"/>
    <property type="project" value="UniProtKB-SubCell"/>
</dbReference>
<evidence type="ECO:0000256" key="10">
    <source>
        <dbReference type="ARBA" id="ARBA00022984"/>
    </source>
</evidence>
<feature type="domain" description="Penicillin-binding protein dimerisation" evidence="15">
    <location>
        <begin position="62"/>
        <end position="236"/>
    </location>
</feature>
<dbReference type="GO" id="GO:0008658">
    <property type="term" value="F:penicillin binding"/>
    <property type="evidence" value="ECO:0007669"/>
    <property type="project" value="InterPro"/>
</dbReference>
<evidence type="ECO:0000259" key="14">
    <source>
        <dbReference type="Pfam" id="PF00905"/>
    </source>
</evidence>
<dbReference type="GO" id="GO:0006508">
    <property type="term" value="P:proteolysis"/>
    <property type="evidence" value="ECO:0007669"/>
    <property type="project" value="UniProtKB-KW"/>
</dbReference>
<keyword evidence="17" id="KW-1185">Reference proteome</keyword>
<evidence type="ECO:0000256" key="4">
    <source>
        <dbReference type="ARBA" id="ARBA00022519"/>
    </source>
</evidence>
<evidence type="ECO:0000256" key="5">
    <source>
        <dbReference type="ARBA" id="ARBA00022645"/>
    </source>
</evidence>
<evidence type="ECO:0000256" key="1">
    <source>
        <dbReference type="ARBA" id="ARBA00004167"/>
    </source>
</evidence>
<organism evidence="16 17">
    <name type="scientific">Rubellimicrobium roseum</name>
    <dbReference type="NCBI Taxonomy" id="687525"/>
    <lineage>
        <taxon>Bacteria</taxon>
        <taxon>Pseudomonadati</taxon>
        <taxon>Pseudomonadota</taxon>
        <taxon>Alphaproteobacteria</taxon>
        <taxon>Rhodobacterales</taxon>
        <taxon>Roseobacteraceae</taxon>
        <taxon>Rubellimicrobium</taxon>
    </lineage>
</organism>
<keyword evidence="5 16" id="KW-0121">Carboxypeptidase</keyword>
<dbReference type="Proteomes" id="UP000305709">
    <property type="component" value="Unassembled WGS sequence"/>
</dbReference>
<dbReference type="InterPro" id="IPR005311">
    <property type="entry name" value="PBP_dimer"/>
</dbReference>
<feature type="domain" description="Penicillin-binding protein transpeptidase" evidence="14">
    <location>
        <begin position="269"/>
        <end position="602"/>
    </location>
</feature>
<evidence type="ECO:0000256" key="11">
    <source>
        <dbReference type="ARBA" id="ARBA00022989"/>
    </source>
</evidence>
<accession>A0A5C4NIC3</accession>
<keyword evidence="4" id="KW-0997">Cell inner membrane</keyword>
<dbReference type="GO" id="GO:0009252">
    <property type="term" value="P:peptidoglycan biosynthetic process"/>
    <property type="evidence" value="ECO:0007669"/>
    <property type="project" value="UniProtKB-KW"/>
</dbReference>
<dbReference type="Pfam" id="PF03717">
    <property type="entry name" value="PBP_dimer"/>
    <property type="match status" value="1"/>
</dbReference>
<comment type="caution">
    <text evidence="16">The sequence shown here is derived from an EMBL/GenBank/DDBJ whole genome shotgun (WGS) entry which is preliminary data.</text>
</comment>
<dbReference type="NCBIfam" id="TIGR03423">
    <property type="entry name" value="pbp2_mrdA"/>
    <property type="match status" value="1"/>
</dbReference>
<dbReference type="AlphaFoldDB" id="A0A5C4NIC3"/>
<dbReference type="GO" id="GO:0071972">
    <property type="term" value="F:peptidoglycan L,D-transpeptidase activity"/>
    <property type="evidence" value="ECO:0007669"/>
    <property type="project" value="TreeGrafter"/>
</dbReference>
<evidence type="ECO:0000256" key="9">
    <source>
        <dbReference type="ARBA" id="ARBA00022960"/>
    </source>
</evidence>
<evidence type="ECO:0000313" key="17">
    <source>
        <dbReference type="Proteomes" id="UP000305709"/>
    </source>
</evidence>
<keyword evidence="12" id="KW-0472">Membrane</keyword>
<dbReference type="PANTHER" id="PTHR30627">
    <property type="entry name" value="PEPTIDOGLYCAN D,D-TRANSPEPTIDASE"/>
    <property type="match status" value="1"/>
</dbReference>
<evidence type="ECO:0000256" key="7">
    <source>
        <dbReference type="ARBA" id="ARBA00022692"/>
    </source>
</evidence>
<name>A0A5C4NIC3_9RHOB</name>
<dbReference type="EC" id="3.4.16.4" evidence="16"/>
<dbReference type="SUPFAM" id="SSF56601">
    <property type="entry name" value="beta-lactamase/transpeptidase-like"/>
    <property type="match status" value="1"/>
</dbReference>
<dbReference type="GO" id="GO:0071555">
    <property type="term" value="P:cell wall organization"/>
    <property type="evidence" value="ECO:0007669"/>
    <property type="project" value="UniProtKB-KW"/>
</dbReference>
<proteinExistence type="predicted"/>
<dbReference type="InterPro" id="IPR017790">
    <property type="entry name" value="Penicillin-binding_protein_2"/>
</dbReference>
<dbReference type="OrthoDB" id="9766847at2"/>
<dbReference type="RefSeq" id="WP_139081069.1">
    <property type="nucleotide sequence ID" value="NZ_VDFV01000006.1"/>
</dbReference>
<evidence type="ECO:0000256" key="3">
    <source>
        <dbReference type="ARBA" id="ARBA00022475"/>
    </source>
</evidence>
<evidence type="ECO:0000256" key="6">
    <source>
        <dbReference type="ARBA" id="ARBA00022670"/>
    </source>
</evidence>
<evidence type="ECO:0000256" key="12">
    <source>
        <dbReference type="ARBA" id="ARBA00023136"/>
    </source>
</evidence>
<keyword evidence="9" id="KW-0133">Cell shape</keyword>
<dbReference type="EMBL" id="VDFV01000006">
    <property type="protein sequence ID" value="TNC72796.1"/>
    <property type="molecule type" value="Genomic_DNA"/>
</dbReference>
<evidence type="ECO:0000259" key="15">
    <source>
        <dbReference type="Pfam" id="PF03717"/>
    </source>
</evidence>
<dbReference type="InterPro" id="IPR036138">
    <property type="entry name" value="PBP_dimer_sf"/>
</dbReference>
<dbReference type="GO" id="GO:0009002">
    <property type="term" value="F:serine-type D-Ala-D-Ala carboxypeptidase activity"/>
    <property type="evidence" value="ECO:0007669"/>
    <property type="project" value="UniProtKB-EC"/>
</dbReference>
<keyword evidence="10" id="KW-0573">Peptidoglycan synthesis</keyword>
<keyword evidence="11" id="KW-1133">Transmembrane helix</keyword>
<keyword evidence="13" id="KW-0961">Cell wall biogenesis/degradation</keyword>
<comment type="subcellular location">
    <subcellularLocation>
        <location evidence="2">Cell membrane</location>
    </subcellularLocation>
    <subcellularLocation>
        <location evidence="1">Membrane</location>
        <topology evidence="1">Single-pass membrane protein</topology>
    </subcellularLocation>
</comment>
<evidence type="ECO:0000313" key="16">
    <source>
        <dbReference type="EMBL" id="TNC72796.1"/>
    </source>
</evidence>
<keyword evidence="8 16" id="KW-0378">Hydrolase</keyword>
<keyword evidence="3" id="KW-1003">Cell membrane</keyword>
<evidence type="ECO:0000256" key="2">
    <source>
        <dbReference type="ARBA" id="ARBA00004236"/>
    </source>
</evidence>
<reference evidence="16 17" key="1">
    <citation type="submission" date="2019-06" db="EMBL/GenBank/DDBJ databases">
        <authorList>
            <person name="Jiang L."/>
        </authorList>
    </citation>
    <scope>NUCLEOTIDE SEQUENCE [LARGE SCALE GENOMIC DNA]</scope>
    <source>
        <strain evidence="16 17">YIM 48858</strain>
    </source>
</reference>
<protein>
    <submittedName>
        <fullName evidence="16">Penicillin-binding protein 2</fullName>
        <ecNumber evidence="16">3.4.16.4</ecNumber>
    </submittedName>
</protein>
<dbReference type="Pfam" id="PF00905">
    <property type="entry name" value="Transpeptidase"/>
    <property type="match status" value="1"/>
</dbReference>
<dbReference type="InterPro" id="IPR012338">
    <property type="entry name" value="Beta-lactam/transpept-like"/>
</dbReference>
<dbReference type="InterPro" id="IPR050515">
    <property type="entry name" value="Beta-lactam/transpept"/>
</dbReference>
<evidence type="ECO:0000256" key="8">
    <source>
        <dbReference type="ARBA" id="ARBA00022801"/>
    </source>
</evidence>